<evidence type="ECO:0000259" key="4">
    <source>
        <dbReference type="Pfam" id="PF03328"/>
    </source>
</evidence>
<protein>
    <recommendedName>
        <fullName evidence="4">HpcH/HpaI aldolase/citrate lyase domain-containing protein</fullName>
    </recommendedName>
</protein>
<sequence>MFMRNRLLEMLERNEIPLGMQCFTGDPALIEVMGLTGFDFVMIDGEHSGNDVRALENSVRIAERAGLAAFVRVPDRSDETGIRRALEAGAMGIFLPMVRSAEDVKEAAKFAFFPPIGERGICPATRAARYAFRNFDEYTAWNNAEVALIPMIEHPEAVANIDEICALDAVKIIVFGAGDLAYAMNEGTLMMKSPRVQEAYRTVLRSAQKHGVAVIGGPVLDPSPAACRKSLDDGVRIFCLGLDTLGFRRFCEQTVASLNAGIEGSAFKRPPAPVSAFPD</sequence>
<evidence type="ECO:0000313" key="6">
    <source>
        <dbReference type="Proteomes" id="UP000655523"/>
    </source>
</evidence>
<dbReference type="GO" id="GO:0005737">
    <property type="term" value="C:cytoplasm"/>
    <property type="evidence" value="ECO:0007669"/>
    <property type="project" value="TreeGrafter"/>
</dbReference>
<feature type="domain" description="HpcH/HpaI aldolase/citrate lyase" evidence="4">
    <location>
        <begin position="26"/>
        <end position="244"/>
    </location>
</feature>
<dbReference type="PANTHER" id="PTHR30502:SF0">
    <property type="entry name" value="PHOSPHOENOLPYRUVATE CARBOXYLASE FAMILY PROTEIN"/>
    <property type="match status" value="1"/>
</dbReference>
<dbReference type="Pfam" id="PF03328">
    <property type="entry name" value="HpcH_HpaI"/>
    <property type="match status" value="1"/>
</dbReference>
<dbReference type="SUPFAM" id="SSF51621">
    <property type="entry name" value="Phosphoenolpyruvate/pyruvate domain"/>
    <property type="match status" value="1"/>
</dbReference>
<evidence type="ECO:0000256" key="1">
    <source>
        <dbReference type="ARBA" id="ARBA00005568"/>
    </source>
</evidence>
<comment type="caution">
    <text evidence="5">The sequence shown here is derived from an EMBL/GenBank/DDBJ whole genome shotgun (WGS) entry which is preliminary data.</text>
</comment>
<dbReference type="Gene3D" id="3.20.20.60">
    <property type="entry name" value="Phosphoenolpyruvate-binding domains"/>
    <property type="match status" value="1"/>
</dbReference>
<evidence type="ECO:0000256" key="3">
    <source>
        <dbReference type="ARBA" id="ARBA00023239"/>
    </source>
</evidence>
<accession>A0A972SMH1</accession>
<keyword evidence="3" id="KW-0456">Lyase</keyword>
<dbReference type="GO" id="GO:0046872">
    <property type="term" value="F:metal ion binding"/>
    <property type="evidence" value="ECO:0007669"/>
    <property type="project" value="UniProtKB-KW"/>
</dbReference>
<proteinExistence type="inferred from homology"/>
<gene>
    <name evidence="5" type="ORF">GNZ13_19130</name>
</gene>
<dbReference type="InterPro" id="IPR050251">
    <property type="entry name" value="HpcH-HpaI_aldolase"/>
</dbReference>
<dbReference type="InterPro" id="IPR040442">
    <property type="entry name" value="Pyrv_kinase-like_dom_sf"/>
</dbReference>
<dbReference type="InterPro" id="IPR015813">
    <property type="entry name" value="Pyrv/PenolPyrv_kinase-like_dom"/>
</dbReference>
<evidence type="ECO:0000256" key="2">
    <source>
        <dbReference type="ARBA" id="ARBA00022723"/>
    </source>
</evidence>
<dbReference type="Proteomes" id="UP000655523">
    <property type="component" value="Unassembled WGS sequence"/>
</dbReference>
<name>A0A972SMH1_9BURK</name>
<dbReference type="EMBL" id="WOEZ01000098">
    <property type="protein sequence ID" value="NPT56640.1"/>
    <property type="molecule type" value="Genomic_DNA"/>
</dbReference>
<dbReference type="RefSeq" id="WP_172167173.1">
    <property type="nucleotide sequence ID" value="NZ_WOEZ01000098.1"/>
</dbReference>
<keyword evidence="6" id="KW-1185">Reference proteome</keyword>
<organism evidence="5 6">
    <name type="scientific">Paraburkholderia elongata</name>
    <dbReference type="NCBI Taxonomy" id="2675747"/>
    <lineage>
        <taxon>Bacteria</taxon>
        <taxon>Pseudomonadati</taxon>
        <taxon>Pseudomonadota</taxon>
        <taxon>Betaproteobacteria</taxon>
        <taxon>Burkholderiales</taxon>
        <taxon>Burkholderiaceae</taxon>
        <taxon>Paraburkholderia</taxon>
    </lineage>
</organism>
<dbReference type="PANTHER" id="PTHR30502">
    <property type="entry name" value="2-KETO-3-DEOXY-L-RHAMNONATE ALDOLASE"/>
    <property type="match status" value="1"/>
</dbReference>
<dbReference type="GO" id="GO:0016832">
    <property type="term" value="F:aldehyde-lyase activity"/>
    <property type="evidence" value="ECO:0007669"/>
    <property type="project" value="TreeGrafter"/>
</dbReference>
<keyword evidence="2" id="KW-0479">Metal-binding</keyword>
<dbReference type="AlphaFoldDB" id="A0A972SMH1"/>
<dbReference type="InterPro" id="IPR005000">
    <property type="entry name" value="Aldolase/citrate-lyase_domain"/>
</dbReference>
<reference evidence="5 6" key="1">
    <citation type="submission" date="2019-11" db="EMBL/GenBank/DDBJ databases">
        <title>Metabolism of dissolved organic matter in forest soils.</title>
        <authorList>
            <person name="Cyle K.T."/>
            <person name="Wilhelm R.C."/>
            <person name="Martinez C.E."/>
        </authorList>
    </citation>
    <scope>NUCLEOTIDE SEQUENCE [LARGE SCALE GENOMIC DNA]</scope>
    <source>
        <strain evidence="5 6">5N</strain>
    </source>
</reference>
<comment type="similarity">
    <text evidence="1">Belongs to the HpcH/HpaI aldolase family.</text>
</comment>
<evidence type="ECO:0000313" key="5">
    <source>
        <dbReference type="EMBL" id="NPT56640.1"/>
    </source>
</evidence>